<dbReference type="OrthoDB" id="5432442at2"/>
<gene>
    <name evidence="1" type="ordered locus">Cag_1556</name>
</gene>
<dbReference type="AlphaFoldDB" id="Q3AQB4"/>
<dbReference type="STRING" id="340177.Cag_1556"/>
<organism evidence="1">
    <name type="scientific">Chlorobium chlorochromatii (strain CaD3)</name>
    <dbReference type="NCBI Taxonomy" id="340177"/>
    <lineage>
        <taxon>Bacteria</taxon>
        <taxon>Pseudomonadati</taxon>
        <taxon>Chlorobiota</taxon>
        <taxon>Chlorobiia</taxon>
        <taxon>Chlorobiales</taxon>
        <taxon>Chlorobiaceae</taxon>
        <taxon>Chlorobium/Pelodictyon group</taxon>
        <taxon>Chlorobium</taxon>
    </lineage>
</organism>
<dbReference type="HOGENOM" id="CLU_160553_0_0_10"/>
<protein>
    <submittedName>
        <fullName evidence="1">Uncharacterized protein</fullName>
    </submittedName>
</protein>
<accession>Q3AQB4</accession>
<dbReference type="eggNOG" id="ENOG50335BP">
    <property type="taxonomic scope" value="Bacteria"/>
</dbReference>
<name>Q3AQB4_CHLCH</name>
<proteinExistence type="predicted"/>
<dbReference type="KEGG" id="cch:Cag_1556"/>
<evidence type="ECO:0000313" key="1">
    <source>
        <dbReference type="EMBL" id="ABB28811.1"/>
    </source>
</evidence>
<reference evidence="1" key="1">
    <citation type="submission" date="2005-08" db="EMBL/GenBank/DDBJ databases">
        <title>Complete sequence of Chlorobium chlorochromatii CaD3.</title>
        <authorList>
            <person name="Copeland A."/>
            <person name="Lucas S."/>
            <person name="Lapidus A."/>
            <person name="Barry K."/>
            <person name="Detter J.C."/>
            <person name="Glavina T."/>
            <person name="Hammon N."/>
            <person name="Israni S."/>
            <person name="Pitluck S."/>
            <person name="Bryant D."/>
            <person name="Schmutz J."/>
            <person name="Larimer F."/>
            <person name="Land M."/>
            <person name="Kyrpides N."/>
            <person name="Ivanova N."/>
            <person name="Richardson P."/>
        </authorList>
    </citation>
    <scope>NUCLEOTIDE SEQUENCE [LARGE SCALE GENOMIC DNA]</scope>
    <source>
        <strain evidence="1">CaD3</strain>
    </source>
</reference>
<dbReference type="EMBL" id="CP000108">
    <property type="protein sequence ID" value="ABB28811.1"/>
    <property type="molecule type" value="Genomic_DNA"/>
</dbReference>
<sequence length="103" mass="11765">MESTVRPLGTVMQVLEELGHKVTYAYDDLVFTEHNDFLLQFTNHAPELSLFFNTSCPRQQAEKVEQQLIPAADRVGLSVITKGRYSVTGNEDEENLKIEFFNN</sequence>